<name>A0AAV1D0K1_OLDCO</name>
<dbReference type="InterPro" id="IPR036047">
    <property type="entry name" value="F-box-like_dom_sf"/>
</dbReference>
<reference evidence="2" key="1">
    <citation type="submission" date="2023-03" db="EMBL/GenBank/DDBJ databases">
        <authorList>
            <person name="Julca I."/>
        </authorList>
    </citation>
    <scope>NUCLEOTIDE SEQUENCE</scope>
</reference>
<gene>
    <name evidence="2" type="ORF">OLC1_LOCUS10215</name>
</gene>
<dbReference type="PANTHER" id="PTHR31293">
    <property type="entry name" value="RNI-LIKE SUPERFAMILY PROTEIN"/>
    <property type="match status" value="1"/>
</dbReference>
<dbReference type="AlphaFoldDB" id="A0AAV1D0K1"/>
<dbReference type="InterPro" id="IPR053781">
    <property type="entry name" value="F-box_AtFBL13-like"/>
</dbReference>
<accession>A0AAV1D0K1</accession>
<evidence type="ECO:0000313" key="3">
    <source>
        <dbReference type="Proteomes" id="UP001161247"/>
    </source>
</evidence>
<organism evidence="2 3">
    <name type="scientific">Oldenlandia corymbosa var. corymbosa</name>
    <dbReference type="NCBI Taxonomy" id="529605"/>
    <lineage>
        <taxon>Eukaryota</taxon>
        <taxon>Viridiplantae</taxon>
        <taxon>Streptophyta</taxon>
        <taxon>Embryophyta</taxon>
        <taxon>Tracheophyta</taxon>
        <taxon>Spermatophyta</taxon>
        <taxon>Magnoliopsida</taxon>
        <taxon>eudicotyledons</taxon>
        <taxon>Gunneridae</taxon>
        <taxon>Pentapetalae</taxon>
        <taxon>asterids</taxon>
        <taxon>lamiids</taxon>
        <taxon>Gentianales</taxon>
        <taxon>Rubiaceae</taxon>
        <taxon>Rubioideae</taxon>
        <taxon>Spermacoceae</taxon>
        <taxon>Hedyotis-Oldenlandia complex</taxon>
        <taxon>Oldenlandia</taxon>
    </lineage>
</organism>
<dbReference type="SUPFAM" id="SSF52047">
    <property type="entry name" value="RNI-like"/>
    <property type="match status" value="1"/>
</dbReference>
<protein>
    <submittedName>
        <fullName evidence="2">OLC1v1037343C1</fullName>
    </submittedName>
</protein>
<evidence type="ECO:0000259" key="1">
    <source>
        <dbReference type="SMART" id="SM00579"/>
    </source>
</evidence>
<dbReference type="InterPro" id="IPR055411">
    <property type="entry name" value="LRR_FXL15/At3g58940/PEG3-like"/>
</dbReference>
<dbReference type="Pfam" id="PF00646">
    <property type="entry name" value="F-box"/>
    <property type="match status" value="1"/>
</dbReference>
<keyword evidence="3" id="KW-1185">Reference proteome</keyword>
<dbReference type="Proteomes" id="UP001161247">
    <property type="component" value="Chromosome 3"/>
</dbReference>
<dbReference type="InterPro" id="IPR032675">
    <property type="entry name" value="LRR_dom_sf"/>
</dbReference>
<dbReference type="PANTHER" id="PTHR31293:SF12">
    <property type="entry name" value="RNI-LIKE SUPERFAMILY PROTEIN"/>
    <property type="match status" value="1"/>
</dbReference>
<dbReference type="SUPFAM" id="SSF81383">
    <property type="entry name" value="F-box domain"/>
    <property type="match status" value="1"/>
</dbReference>
<proteinExistence type="predicted"/>
<dbReference type="InterPro" id="IPR001810">
    <property type="entry name" value="F-box_dom"/>
</dbReference>
<dbReference type="InterPro" id="IPR006566">
    <property type="entry name" value="FBD"/>
</dbReference>
<evidence type="ECO:0000313" key="2">
    <source>
        <dbReference type="EMBL" id="CAI9100363.1"/>
    </source>
</evidence>
<dbReference type="InterPro" id="IPR055294">
    <property type="entry name" value="FBL60-like"/>
</dbReference>
<dbReference type="Gene3D" id="3.80.10.10">
    <property type="entry name" value="Ribonuclease Inhibitor"/>
    <property type="match status" value="1"/>
</dbReference>
<feature type="domain" description="FBD" evidence="1">
    <location>
        <begin position="402"/>
        <end position="472"/>
    </location>
</feature>
<dbReference type="CDD" id="cd22160">
    <property type="entry name" value="F-box_AtFBL13-like"/>
    <property type="match status" value="1"/>
</dbReference>
<sequence length="493" mass="55612">MDESVHQKHLKVPQISVQNPDSKDYLICNLPDSVLCHILSFLPTKFAVGTSILSTRWKNLFTLIPKLKLDFDDSLLLRNPNGEPNPVADSDSEEEHGSSFLDFVGRVLNRLLENGATISLFKLTCRQKYKSDDIVSCVGAAVRLRVEYISLHAHLKISSASKLFGALNGCTTLTWLWLSLGKAFFLFLLEDIPVVKFPNLKRLTIDHAMLFGGVELLLNECPVLEHLTLARCVIEPVQAFRIRFGSLKNLVLRFCIFHPDTIVVIDTPLLECLYKYGCSDVNFSFISKFERINRLALLLGVLDDEGPNDLKIAGLINACSEVENLNLFGPTTEVLHHLPLPLPNFCNLKTLLLNVVGVAGWNFFGRLLKNASKVESVWIDSKSDMVDGCFVCFQKSANGIPHCLTSSMKMVEIRAFKGHEDEIKFIEYLLENGKVLEKVVFDCDFDWKKNSDVFKRIFEAEVKSETCKIVFQSTLSMRLRAMCSCRTVSSWGY</sequence>
<dbReference type="Pfam" id="PF24758">
    <property type="entry name" value="LRR_At5g56370"/>
    <property type="match status" value="1"/>
</dbReference>
<dbReference type="SMART" id="SM00579">
    <property type="entry name" value="FBD"/>
    <property type="match status" value="1"/>
</dbReference>
<dbReference type="Pfam" id="PF08387">
    <property type="entry name" value="FBD"/>
    <property type="match status" value="1"/>
</dbReference>
<dbReference type="EMBL" id="OX459120">
    <property type="protein sequence ID" value="CAI9100363.1"/>
    <property type="molecule type" value="Genomic_DNA"/>
</dbReference>